<organism evidence="1 2">
    <name type="scientific">Streptomyces cinnabarinus</name>
    <dbReference type="NCBI Taxonomy" id="67287"/>
    <lineage>
        <taxon>Bacteria</taxon>
        <taxon>Bacillati</taxon>
        <taxon>Actinomycetota</taxon>
        <taxon>Actinomycetes</taxon>
        <taxon>Kitasatosporales</taxon>
        <taxon>Streptomycetaceae</taxon>
        <taxon>Streptomyces</taxon>
    </lineage>
</organism>
<evidence type="ECO:0000313" key="2">
    <source>
        <dbReference type="Proteomes" id="UP001164439"/>
    </source>
</evidence>
<accession>A0ABY7KB43</accession>
<proteinExistence type="predicted"/>
<keyword evidence="2" id="KW-1185">Reference proteome</keyword>
<gene>
    <name evidence="1" type="ORF">STRCI_001248</name>
</gene>
<reference evidence="1" key="1">
    <citation type="submission" date="2022-12" db="EMBL/GenBank/DDBJ databases">
        <authorList>
            <person name="Ruckert C."/>
            <person name="Busche T."/>
            <person name="Kalinowski J."/>
            <person name="Wittmann C."/>
        </authorList>
    </citation>
    <scope>NUCLEOTIDE SEQUENCE</scope>
    <source>
        <strain evidence="1">DSM 40467</strain>
    </source>
</reference>
<name>A0ABY7KB43_9ACTN</name>
<evidence type="ECO:0000313" key="1">
    <source>
        <dbReference type="EMBL" id="WAZ20149.1"/>
    </source>
</evidence>
<sequence length="250" mass="27515">MTIAWSGDARLGCSYLSRSDEVLIDSAVRQLAEGKSPTCRSHRIDFLDDTEVHELWVTEHLFISAWAQGPLLRVRNVADSREDDETYWPAVPSPPPLDSALTRSANTAIGVAARIAGRARSHLHREWVTILQGMPEEGITFSPRRQLVLALGFLLAAARLRSHDGVRPLWRPVDWLLRVPSRANGLIATVIGAQAIYIVGDDGLGALATSVWEPCGIAAAALYALVRWLRRVRGIELATVERLQASSQTE</sequence>
<protein>
    <submittedName>
        <fullName evidence="1">Uncharacterized protein</fullName>
    </submittedName>
</protein>
<dbReference type="RefSeq" id="WP_269657837.1">
    <property type="nucleotide sequence ID" value="NZ_CP114413.1"/>
</dbReference>
<dbReference type="EMBL" id="CP114413">
    <property type="protein sequence ID" value="WAZ20149.1"/>
    <property type="molecule type" value="Genomic_DNA"/>
</dbReference>
<dbReference type="Proteomes" id="UP001164439">
    <property type="component" value="Chromosome"/>
</dbReference>